<gene>
    <name evidence="1" type="ORF">LCL61_00410</name>
</gene>
<reference evidence="1" key="1">
    <citation type="submission" date="2023-10" db="EMBL/GenBank/DDBJ databases">
        <title>Whole genome sequencing of actinobacterial strain Amycolatopsis sp. (BCA-696) identifies the underlying plant growth-promoting genes.</title>
        <authorList>
            <person name="Gandham P."/>
            <person name="Vadla N."/>
            <person name="Saji A."/>
            <person name="Srinivas V."/>
            <person name="Ruperao P."/>
            <person name="Selvanayagam S."/>
            <person name="Saxena R.K."/>
            <person name="Rathore A."/>
            <person name="Gopalakrishnan S."/>
            <person name="Thakur V."/>
        </authorList>
    </citation>
    <scope>NUCLEOTIDE SEQUENCE</scope>
    <source>
        <strain evidence="1">BCA-696</strain>
    </source>
</reference>
<sequence>MNSYPCARRPRTTVLRCSSGRNKLVFVLAAAVLALAAASAIDRGGSGKESSAGWYVTVYYTAVEAHHDEDPVPVTGCLVIDCERGDDHLGRYPGGFVQAVEAEGTGRIVSGRHAGRYLNWSHDIGFWLDNAPRDSHGRPLEPFVSAAADPNVLGAGRELRITGCGTAEDGTAIDAGVCDRLRSASWRIMDEFTPGLGGDRHIDVYLGEETGPDFTSDPMYSSLHNATLELGRP</sequence>
<dbReference type="EMBL" id="CP150484">
    <property type="protein sequence ID" value="WYW14006.1"/>
    <property type="molecule type" value="Genomic_DNA"/>
</dbReference>
<dbReference type="Proteomes" id="UP001456344">
    <property type="component" value="Chromosome"/>
</dbReference>
<proteinExistence type="predicted"/>
<accession>A0ACD5B3V4</accession>
<protein>
    <submittedName>
        <fullName evidence="1">Uncharacterized protein</fullName>
    </submittedName>
</protein>
<keyword evidence="2" id="KW-1185">Reference proteome</keyword>
<evidence type="ECO:0000313" key="2">
    <source>
        <dbReference type="Proteomes" id="UP001456344"/>
    </source>
</evidence>
<organism evidence="1 2">
    <name type="scientific">Amycolatopsis coloradensis</name>
    <dbReference type="NCBI Taxonomy" id="76021"/>
    <lineage>
        <taxon>Bacteria</taxon>
        <taxon>Bacillati</taxon>
        <taxon>Actinomycetota</taxon>
        <taxon>Actinomycetes</taxon>
        <taxon>Pseudonocardiales</taxon>
        <taxon>Pseudonocardiaceae</taxon>
        <taxon>Amycolatopsis</taxon>
    </lineage>
</organism>
<name>A0ACD5B3V4_9PSEU</name>
<evidence type="ECO:0000313" key="1">
    <source>
        <dbReference type="EMBL" id="WYW14006.1"/>
    </source>
</evidence>